<dbReference type="InterPro" id="IPR020084">
    <property type="entry name" value="NUDIX_hydrolase_CS"/>
</dbReference>
<accession>A0A1I2UXB7</accession>
<evidence type="ECO:0000256" key="2">
    <source>
        <dbReference type="ARBA" id="ARBA00022801"/>
    </source>
</evidence>
<dbReference type="CDD" id="cd04677">
    <property type="entry name" value="NUDIX_Hydrolase"/>
    <property type="match status" value="1"/>
</dbReference>
<protein>
    <submittedName>
        <fullName evidence="5">ADP-ribose pyrophosphatase YjhB, NUDIX family</fullName>
    </submittedName>
</protein>
<dbReference type="PANTHER" id="PTHR43046">
    <property type="entry name" value="GDP-MANNOSE MANNOSYL HYDROLASE"/>
    <property type="match status" value="1"/>
</dbReference>
<dbReference type="Pfam" id="PF00293">
    <property type="entry name" value="NUDIX"/>
    <property type="match status" value="1"/>
</dbReference>
<dbReference type="EMBL" id="FOOX01000010">
    <property type="protein sequence ID" value="SFG80859.1"/>
    <property type="molecule type" value="Genomic_DNA"/>
</dbReference>
<dbReference type="PANTHER" id="PTHR43046:SF2">
    <property type="entry name" value="8-OXO-DGTP DIPHOSPHATASE-RELATED"/>
    <property type="match status" value="1"/>
</dbReference>
<keyword evidence="2 3" id="KW-0378">Hydrolase</keyword>
<dbReference type="Gene3D" id="3.90.79.10">
    <property type="entry name" value="Nucleoside Triphosphate Pyrophosphohydrolase"/>
    <property type="match status" value="1"/>
</dbReference>
<organism evidence="5 6">
    <name type="scientific">Desulfotruncus arcticus DSM 17038</name>
    <dbReference type="NCBI Taxonomy" id="1121424"/>
    <lineage>
        <taxon>Bacteria</taxon>
        <taxon>Bacillati</taxon>
        <taxon>Bacillota</taxon>
        <taxon>Clostridia</taxon>
        <taxon>Eubacteriales</taxon>
        <taxon>Desulfallaceae</taxon>
        <taxon>Desulfotruncus</taxon>
    </lineage>
</organism>
<evidence type="ECO:0000313" key="5">
    <source>
        <dbReference type="EMBL" id="SFG80859.1"/>
    </source>
</evidence>
<dbReference type="OrthoDB" id="9787476at2"/>
<reference evidence="6" key="1">
    <citation type="submission" date="2016-10" db="EMBL/GenBank/DDBJ databases">
        <authorList>
            <person name="Varghese N."/>
            <person name="Submissions S."/>
        </authorList>
    </citation>
    <scope>NUCLEOTIDE SEQUENCE [LARGE SCALE GENOMIC DNA]</scope>
    <source>
        <strain evidence="6">DSM 17038</strain>
    </source>
</reference>
<comment type="similarity">
    <text evidence="3">Belongs to the Nudix hydrolase family.</text>
</comment>
<dbReference type="PRINTS" id="PR00502">
    <property type="entry name" value="NUDIXFAMILY"/>
</dbReference>
<dbReference type="AlphaFoldDB" id="A0A1I2UXB7"/>
<sequence length="151" mass="16885">MCYAADYVKKLRAAVGHDPVILNGAKVLVIDGQGRLLLQKRKDGCWDLPGGLMELGESLEDTARRELKEEANIEIGELKLLGVYSGPEYFVTLPNWDQYYAVTAAYVTNDFSGRLQPDGVEGVELRFFDRDAMPDKINPKMMAIIGDFIKL</sequence>
<dbReference type="RefSeq" id="WP_092471962.1">
    <property type="nucleotide sequence ID" value="NZ_FOOX01000010.1"/>
</dbReference>
<evidence type="ECO:0000259" key="4">
    <source>
        <dbReference type="PROSITE" id="PS51462"/>
    </source>
</evidence>
<dbReference type="Proteomes" id="UP000199337">
    <property type="component" value="Unassembled WGS sequence"/>
</dbReference>
<keyword evidence="6" id="KW-1185">Reference proteome</keyword>
<proteinExistence type="inferred from homology"/>
<dbReference type="PROSITE" id="PS51462">
    <property type="entry name" value="NUDIX"/>
    <property type="match status" value="1"/>
</dbReference>
<feature type="domain" description="Nudix hydrolase" evidence="4">
    <location>
        <begin position="19"/>
        <end position="150"/>
    </location>
</feature>
<dbReference type="GO" id="GO:0016787">
    <property type="term" value="F:hydrolase activity"/>
    <property type="evidence" value="ECO:0007669"/>
    <property type="project" value="UniProtKB-KW"/>
</dbReference>
<evidence type="ECO:0000256" key="3">
    <source>
        <dbReference type="RuleBase" id="RU003476"/>
    </source>
</evidence>
<dbReference type="InterPro" id="IPR000086">
    <property type="entry name" value="NUDIX_hydrolase_dom"/>
</dbReference>
<gene>
    <name evidence="5" type="ORF">SAMN05660649_02755</name>
</gene>
<name>A0A1I2UXB7_9FIRM</name>
<evidence type="ECO:0000313" key="6">
    <source>
        <dbReference type="Proteomes" id="UP000199337"/>
    </source>
</evidence>
<dbReference type="PROSITE" id="PS00893">
    <property type="entry name" value="NUDIX_BOX"/>
    <property type="match status" value="1"/>
</dbReference>
<comment type="cofactor">
    <cofactor evidence="1">
        <name>Mg(2+)</name>
        <dbReference type="ChEBI" id="CHEBI:18420"/>
    </cofactor>
</comment>
<dbReference type="SUPFAM" id="SSF55811">
    <property type="entry name" value="Nudix"/>
    <property type="match status" value="1"/>
</dbReference>
<evidence type="ECO:0000256" key="1">
    <source>
        <dbReference type="ARBA" id="ARBA00001946"/>
    </source>
</evidence>
<dbReference type="STRING" id="341036.SAMN05660649_02755"/>
<dbReference type="InterPro" id="IPR015797">
    <property type="entry name" value="NUDIX_hydrolase-like_dom_sf"/>
</dbReference>
<dbReference type="InterPro" id="IPR020476">
    <property type="entry name" value="Nudix_hydrolase"/>
</dbReference>